<gene>
    <name evidence="5" type="ORF">A3D45_01645</name>
</gene>
<evidence type="ECO:0000313" key="5">
    <source>
        <dbReference type="EMBL" id="OGF22072.1"/>
    </source>
</evidence>
<sequence length="231" mass="26066">MLIKNNVVVITGGSQGLGKSLASLFVKKDCRVIISSEKEEDLKNVAKELLIDYFLADVTVYDNLSNLAKYVLEKYGAIDIWINNAGIQITPSVVEEVSIKKLRYLFDVNFFGYFYGCQIALRQMKKQGQGLIININSTAGLEGKPLLSAYVSSKFAIRGLTESIRKEITNSDIKIYAVYPGGIQTNIYKEKYPDDIKEYMQVDEVAEKVIKNLMSDEPEQDLIIKRPVIFK</sequence>
<dbReference type="InterPro" id="IPR002347">
    <property type="entry name" value="SDR_fam"/>
</dbReference>
<dbReference type="InterPro" id="IPR036291">
    <property type="entry name" value="NAD(P)-bd_dom_sf"/>
</dbReference>
<comment type="caution">
    <text evidence="5">The sequence shown here is derived from an EMBL/GenBank/DDBJ whole genome shotgun (WGS) entry which is preliminary data.</text>
</comment>
<dbReference type="PROSITE" id="PS00061">
    <property type="entry name" value="ADH_SHORT"/>
    <property type="match status" value="1"/>
</dbReference>
<dbReference type="GO" id="GO:0016491">
    <property type="term" value="F:oxidoreductase activity"/>
    <property type="evidence" value="ECO:0007669"/>
    <property type="project" value="UniProtKB-KW"/>
</dbReference>
<dbReference type="Gene3D" id="3.40.50.720">
    <property type="entry name" value="NAD(P)-binding Rossmann-like Domain"/>
    <property type="match status" value="1"/>
</dbReference>
<evidence type="ECO:0008006" key="7">
    <source>
        <dbReference type="Google" id="ProtNLM"/>
    </source>
</evidence>
<dbReference type="EMBL" id="MFFT01000066">
    <property type="protein sequence ID" value="OGF22072.1"/>
    <property type="molecule type" value="Genomic_DNA"/>
</dbReference>
<dbReference type="Pfam" id="PF00106">
    <property type="entry name" value="adh_short"/>
    <property type="match status" value="1"/>
</dbReference>
<evidence type="ECO:0000313" key="6">
    <source>
        <dbReference type="Proteomes" id="UP000176877"/>
    </source>
</evidence>
<organism evidence="5 6">
    <name type="scientific">Candidatus Falkowbacteria bacterium RIFCSPHIGHO2_02_FULL_42_9</name>
    <dbReference type="NCBI Taxonomy" id="1797986"/>
    <lineage>
        <taxon>Bacteria</taxon>
        <taxon>Candidatus Falkowiibacteriota</taxon>
    </lineage>
</organism>
<protein>
    <recommendedName>
        <fullName evidence="7">Short-chain dehydrogenase</fullName>
    </recommendedName>
</protein>
<keyword evidence="2" id="KW-0521">NADP</keyword>
<dbReference type="PRINTS" id="PR00080">
    <property type="entry name" value="SDRFAMILY"/>
</dbReference>
<evidence type="ECO:0000256" key="2">
    <source>
        <dbReference type="ARBA" id="ARBA00022857"/>
    </source>
</evidence>
<evidence type="ECO:0000256" key="1">
    <source>
        <dbReference type="ARBA" id="ARBA00006484"/>
    </source>
</evidence>
<dbReference type="PRINTS" id="PR00081">
    <property type="entry name" value="GDHRDH"/>
</dbReference>
<evidence type="ECO:0000256" key="3">
    <source>
        <dbReference type="ARBA" id="ARBA00023002"/>
    </source>
</evidence>
<dbReference type="AlphaFoldDB" id="A0A1F5S691"/>
<dbReference type="PANTHER" id="PTHR43391">
    <property type="entry name" value="RETINOL DEHYDROGENASE-RELATED"/>
    <property type="match status" value="1"/>
</dbReference>
<dbReference type="Proteomes" id="UP000176877">
    <property type="component" value="Unassembled WGS sequence"/>
</dbReference>
<comment type="similarity">
    <text evidence="1 4">Belongs to the short-chain dehydrogenases/reductases (SDR) family.</text>
</comment>
<name>A0A1F5S691_9BACT</name>
<keyword evidence="3" id="KW-0560">Oxidoreductase</keyword>
<proteinExistence type="inferred from homology"/>
<dbReference type="InterPro" id="IPR020904">
    <property type="entry name" value="Sc_DH/Rdtase_CS"/>
</dbReference>
<evidence type="ECO:0000256" key="4">
    <source>
        <dbReference type="RuleBase" id="RU000363"/>
    </source>
</evidence>
<dbReference type="SUPFAM" id="SSF51735">
    <property type="entry name" value="NAD(P)-binding Rossmann-fold domains"/>
    <property type="match status" value="1"/>
</dbReference>
<reference evidence="5 6" key="1">
    <citation type="journal article" date="2016" name="Nat. Commun.">
        <title>Thousands of microbial genomes shed light on interconnected biogeochemical processes in an aquifer system.</title>
        <authorList>
            <person name="Anantharaman K."/>
            <person name="Brown C.T."/>
            <person name="Hug L.A."/>
            <person name="Sharon I."/>
            <person name="Castelle C.J."/>
            <person name="Probst A.J."/>
            <person name="Thomas B.C."/>
            <person name="Singh A."/>
            <person name="Wilkins M.J."/>
            <person name="Karaoz U."/>
            <person name="Brodie E.L."/>
            <person name="Williams K.H."/>
            <person name="Hubbard S.S."/>
            <person name="Banfield J.F."/>
        </authorList>
    </citation>
    <scope>NUCLEOTIDE SEQUENCE [LARGE SCALE GENOMIC DNA]</scope>
</reference>
<accession>A0A1F5S691</accession>
<dbReference type="PANTHER" id="PTHR43391:SF14">
    <property type="entry name" value="DEHYDROGENASE_REDUCTASE SDR FAMILY PROTEIN 7-LIKE"/>
    <property type="match status" value="1"/>
</dbReference>